<dbReference type="InterPro" id="IPR011013">
    <property type="entry name" value="Gal_mutarotase_sf_dom"/>
</dbReference>
<dbReference type="GO" id="GO:0030246">
    <property type="term" value="F:carbohydrate binding"/>
    <property type="evidence" value="ECO:0007669"/>
    <property type="project" value="InterPro"/>
</dbReference>
<name>A0A9D2ISU3_9FIRM</name>
<dbReference type="EMBL" id="DXBU01000053">
    <property type="protein sequence ID" value="HIZ21946.1"/>
    <property type="molecule type" value="Genomic_DNA"/>
</dbReference>
<dbReference type="Pfam" id="PF01263">
    <property type="entry name" value="Aldose_epim"/>
    <property type="match status" value="1"/>
</dbReference>
<evidence type="ECO:0000313" key="2">
    <source>
        <dbReference type="Proteomes" id="UP000824041"/>
    </source>
</evidence>
<dbReference type="PANTHER" id="PTHR11122:SF13">
    <property type="entry name" value="GLUCOSE-6-PHOSPHATE 1-EPIMERASE"/>
    <property type="match status" value="1"/>
</dbReference>
<proteinExistence type="predicted"/>
<accession>A0A9D2ISU3</accession>
<dbReference type="PANTHER" id="PTHR11122">
    <property type="entry name" value="APOSPORY-ASSOCIATED PROTEIN C-RELATED"/>
    <property type="match status" value="1"/>
</dbReference>
<organism evidence="1 2">
    <name type="scientific">Candidatus Blautia faecigallinarum</name>
    <dbReference type="NCBI Taxonomy" id="2838488"/>
    <lineage>
        <taxon>Bacteria</taxon>
        <taxon>Bacillati</taxon>
        <taxon>Bacillota</taxon>
        <taxon>Clostridia</taxon>
        <taxon>Lachnospirales</taxon>
        <taxon>Lachnospiraceae</taxon>
        <taxon>Blautia</taxon>
    </lineage>
</organism>
<dbReference type="CDD" id="cd09024">
    <property type="entry name" value="Aldose_epim_lacX"/>
    <property type="match status" value="1"/>
</dbReference>
<dbReference type="SUPFAM" id="SSF74650">
    <property type="entry name" value="Galactose mutarotase-like"/>
    <property type="match status" value="1"/>
</dbReference>
<dbReference type="InterPro" id="IPR008183">
    <property type="entry name" value="Aldose_1/G6P_1-epimerase"/>
</dbReference>
<reference evidence="1" key="2">
    <citation type="submission" date="2021-04" db="EMBL/GenBank/DDBJ databases">
        <authorList>
            <person name="Gilroy R."/>
        </authorList>
    </citation>
    <scope>NUCLEOTIDE SEQUENCE</scope>
    <source>
        <strain evidence="1">14324</strain>
    </source>
</reference>
<gene>
    <name evidence="1" type="ORF">IAA21_03990</name>
</gene>
<dbReference type="Gene3D" id="2.70.98.10">
    <property type="match status" value="1"/>
</dbReference>
<dbReference type="Proteomes" id="UP000824041">
    <property type="component" value="Unassembled WGS sequence"/>
</dbReference>
<evidence type="ECO:0000313" key="1">
    <source>
        <dbReference type="EMBL" id="HIZ21946.1"/>
    </source>
</evidence>
<dbReference type="InterPro" id="IPR037481">
    <property type="entry name" value="LacX"/>
</dbReference>
<dbReference type="GO" id="GO:0005975">
    <property type="term" value="P:carbohydrate metabolic process"/>
    <property type="evidence" value="ECO:0007669"/>
    <property type="project" value="InterPro"/>
</dbReference>
<protein>
    <submittedName>
        <fullName evidence="1">Aldose 1-epimerase family protein</fullName>
    </submittedName>
</protein>
<comment type="caution">
    <text evidence="1">The sequence shown here is derived from an EMBL/GenBank/DDBJ whole genome shotgun (WGS) entry which is preliminary data.</text>
</comment>
<dbReference type="GO" id="GO:0016853">
    <property type="term" value="F:isomerase activity"/>
    <property type="evidence" value="ECO:0007669"/>
    <property type="project" value="InterPro"/>
</dbReference>
<dbReference type="AlphaFoldDB" id="A0A9D2ISU3"/>
<dbReference type="InterPro" id="IPR014718">
    <property type="entry name" value="GH-type_carb-bd"/>
</dbReference>
<reference evidence="1" key="1">
    <citation type="journal article" date="2021" name="PeerJ">
        <title>Extensive microbial diversity within the chicken gut microbiome revealed by metagenomics and culture.</title>
        <authorList>
            <person name="Gilroy R."/>
            <person name="Ravi A."/>
            <person name="Getino M."/>
            <person name="Pursley I."/>
            <person name="Horton D.L."/>
            <person name="Alikhan N.F."/>
            <person name="Baker D."/>
            <person name="Gharbi K."/>
            <person name="Hall N."/>
            <person name="Watson M."/>
            <person name="Adriaenssens E.M."/>
            <person name="Foster-Nyarko E."/>
            <person name="Jarju S."/>
            <person name="Secka A."/>
            <person name="Antonio M."/>
            <person name="Oren A."/>
            <person name="Chaudhuri R.R."/>
            <person name="La Ragione R."/>
            <person name="Hildebrand F."/>
            <person name="Pallen M.J."/>
        </authorList>
    </citation>
    <scope>NUCLEOTIDE SEQUENCE</scope>
    <source>
        <strain evidence="1">14324</strain>
    </source>
</reference>
<sequence length="304" mass="35136">MNERNADIWLENEILKAGIALHGAELRSLFRKDCGREYLWNGDPRYWGRVSPVLFPFVGGVRDKKYRIGDREYPMGQHGFARDRDFVLTEKTGSEAWFALEDDEESRQVYPFRFRLEIGYRLEENSIRVMWRVANTDRKNPLYFSIGAHPAFLCPLEDGEKQWDYQLRFQTESGRVLKEFTNRVFGQGGLATDQMVVYPLENGCLPIGEHLFDGDALILENDQVQKLSLVSPSGTAYLTVEFTSPLVGIWSPPGKQAPFVCIEPWYGRCDREGFDGELKDREWENALPTGGMFHADYRIRTEKI</sequence>